<dbReference type="CDD" id="cd07153">
    <property type="entry name" value="Fur_like"/>
    <property type="match status" value="1"/>
</dbReference>
<sequence>MNLEFVKNKVTQSGLKFTHQRMVIYNALYNAEEHPTAELVFDQIKLANPTVSLGTVYKTLDSFVQAGIIQKFMDQNGLMRFDAIVEAHSHLYCMESHEIRDYRNVELEKLLNEFIQSHPIAGFQVDEISVVFKGFKKPEIFN</sequence>
<dbReference type="InterPro" id="IPR036390">
    <property type="entry name" value="WH_DNA-bd_sf"/>
</dbReference>
<dbReference type="PANTHER" id="PTHR33202">
    <property type="entry name" value="ZINC UPTAKE REGULATION PROTEIN"/>
    <property type="match status" value="1"/>
</dbReference>
<comment type="caution">
    <text evidence="1">The sequence shown here is derived from an EMBL/GenBank/DDBJ whole genome shotgun (WGS) entry which is preliminary data.</text>
</comment>
<dbReference type="Pfam" id="PF01475">
    <property type="entry name" value="FUR"/>
    <property type="match status" value="1"/>
</dbReference>
<dbReference type="Gene3D" id="1.10.10.10">
    <property type="entry name" value="Winged helix-like DNA-binding domain superfamily/Winged helix DNA-binding domain"/>
    <property type="match status" value="1"/>
</dbReference>
<dbReference type="SUPFAM" id="SSF46785">
    <property type="entry name" value="Winged helix' DNA-binding domain"/>
    <property type="match status" value="1"/>
</dbReference>
<gene>
    <name evidence="1" type="ORF">SAMN05444412_102337</name>
</gene>
<dbReference type="InterPro" id="IPR036388">
    <property type="entry name" value="WH-like_DNA-bd_sf"/>
</dbReference>
<proteinExistence type="predicted"/>
<protein>
    <submittedName>
        <fullName evidence="1">Fur family transcriptional regulator, peroxide stress response regulator</fullName>
    </submittedName>
</protein>
<dbReference type="RefSeq" id="WP_019596751.1">
    <property type="nucleotide sequence ID" value="NZ_FNQC01000002.1"/>
</dbReference>
<evidence type="ECO:0000313" key="1">
    <source>
        <dbReference type="EMBL" id="SDY71385.1"/>
    </source>
</evidence>
<dbReference type="InterPro" id="IPR002481">
    <property type="entry name" value="FUR"/>
</dbReference>
<dbReference type="PANTHER" id="PTHR33202:SF7">
    <property type="entry name" value="FERRIC UPTAKE REGULATION PROTEIN"/>
    <property type="match status" value="1"/>
</dbReference>
<dbReference type="EMBL" id="FNQC01000002">
    <property type="protein sequence ID" value="SDY71385.1"/>
    <property type="molecule type" value="Genomic_DNA"/>
</dbReference>
<dbReference type="Proteomes" id="UP000199663">
    <property type="component" value="Unassembled WGS sequence"/>
</dbReference>
<accession>A0A1H3M5W0</accession>
<organism evidence="1 2">
    <name type="scientific">Rhodonellum ikkaensis</name>
    <dbReference type="NCBI Taxonomy" id="336829"/>
    <lineage>
        <taxon>Bacteria</taxon>
        <taxon>Pseudomonadati</taxon>
        <taxon>Bacteroidota</taxon>
        <taxon>Cytophagia</taxon>
        <taxon>Cytophagales</taxon>
        <taxon>Cytophagaceae</taxon>
        <taxon>Rhodonellum</taxon>
    </lineage>
</organism>
<name>A0A1H3M5W0_9BACT</name>
<reference evidence="1 2" key="1">
    <citation type="submission" date="2016-10" db="EMBL/GenBank/DDBJ databases">
        <authorList>
            <person name="Varghese N."/>
            <person name="Submissions S."/>
        </authorList>
    </citation>
    <scope>NUCLEOTIDE SEQUENCE [LARGE SCALE GENOMIC DNA]</scope>
    <source>
        <strain evidence="1 2">DSM 17997</strain>
    </source>
</reference>
<evidence type="ECO:0000313" key="2">
    <source>
        <dbReference type="Proteomes" id="UP000199663"/>
    </source>
</evidence>
<keyword evidence="2" id="KW-1185">Reference proteome</keyword>